<dbReference type="Gene3D" id="3.40.50.300">
    <property type="entry name" value="P-loop containing nucleotide triphosphate hydrolases"/>
    <property type="match status" value="1"/>
</dbReference>
<dbReference type="SUPFAM" id="SSF48452">
    <property type="entry name" value="TPR-like"/>
    <property type="match status" value="1"/>
</dbReference>
<dbReference type="PANTHER" id="PTHR35807">
    <property type="entry name" value="TRANSCRIPTIONAL REGULATOR REDD-RELATED"/>
    <property type="match status" value="1"/>
</dbReference>
<dbReference type="EMBL" id="CP116942">
    <property type="protein sequence ID" value="WCO66605.1"/>
    <property type="molecule type" value="Genomic_DNA"/>
</dbReference>
<evidence type="ECO:0000313" key="4">
    <source>
        <dbReference type="EMBL" id="WCO66605.1"/>
    </source>
</evidence>
<sequence>MVGARAGSGAEPRPAVTRRELIARLRGRFGVRLTVLVAGAGFGKSTTLRQAVAENRLAPSGVDWWLSLRHRDRVPSRLARDLGEALGWPVGDGDDPEASVERALAHLARTSPLGSALVLDDVHLLEGSPGARLLGHLVAVAPPSVHIVVASRTPVGWLLLPGAPEPGLVVGEDDLRFADDELADLASLRSAAAEVSGLGDLGGWPALVDLALSFGLRGAVTFVEEEVVELVPPEVREVLAAAVAVGGGSARLLGHALDRPVDTAAIAADLPMTVLDDDGDLQVHPLWGEVLRDPWEPEEAVAVRRRAAEHLLAQGDLERAVPLFADAGDWPAFEAAVAETWRRGYLGVPLDVLASWLERLPPDRHDSPAGTLLRGAAARIQHTFGDEARELLATAVRRNREAGSLPGEMAALGEYGYVCRARGEATQMVEVMTRLAEMASEDPVAAPFVRLTEAAMLDVMGDDAGVLRTLEPLGPEDLSAEWSTAVAFLRLLSAGRQGDPDLTDQACADCIRLGGPGSIHERYTGAIVDWFLGRPATALAALPDPVPEARLSRVDQTMLGSHCATIQGLAGDVARARLALATAGGGSLGAAQASFTAAVAVAEAALAVAEGDEVRAADHLREVCGPHGDDPGGLRLLRHFPALPYVLVPETRAHIDAMDLGPALVPARTAARAVVAAREGTGGPAPGTWPPPDQVITALPLRWVAVAAAAAHTRGAVEGALLGQRLVDVHRERGRAALRAEAEGGEWWAEGARGLLGSAGLPPGTTIALGLLGPSSLVVEGRPVVHPDWRRPMVRALCALLVLEGPLDRAQAARELWPEVPPADAAHNLRSHLSLLLDVLEPGRRPGEASFVVRAEGDGLALVGRPHLVADVTDFDRAVARWERTGGLDGLPEALDRWRGVPFSDLPDLPFVAEHRRVRERRFLAAGQAVGEQALVLGRPDDAIDRALQLVRVDPWSERAHQLLVAAHVAAGDRAAARRALQRCRDVLDDLGVPPDPRTELLDRQLRAGPRDR</sequence>
<keyword evidence="5" id="KW-1185">Reference proteome</keyword>
<gene>
    <name evidence="4" type="ORF">PO878_19080</name>
</gene>
<dbReference type="GO" id="GO:0003677">
    <property type="term" value="F:DNA binding"/>
    <property type="evidence" value="ECO:0007669"/>
    <property type="project" value="TreeGrafter"/>
</dbReference>
<keyword evidence="2" id="KW-0804">Transcription</keyword>
<dbReference type="InterPro" id="IPR027417">
    <property type="entry name" value="P-loop_NTPase"/>
</dbReference>
<dbReference type="PANTHER" id="PTHR35807:SF1">
    <property type="entry name" value="TRANSCRIPTIONAL REGULATOR REDD"/>
    <property type="match status" value="1"/>
</dbReference>
<dbReference type="Gene3D" id="1.25.40.10">
    <property type="entry name" value="Tetratricopeptide repeat domain"/>
    <property type="match status" value="1"/>
</dbReference>
<dbReference type="Gene3D" id="1.10.10.10">
    <property type="entry name" value="Winged helix-like DNA-binding domain superfamily/Winged helix DNA-binding domain"/>
    <property type="match status" value="1"/>
</dbReference>
<proteinExistence type="predicted"/>
<dbReference type="InterPro" id="IPR051677">
    <property type="entry name" value="AfsR-DnrI-RedD_regulator"/>
</dbReference>
<dbReference type="InterPro" id="IPR036388">
    <property type="entry name" value="WH-like_DNA-bd_sf"/>
</dbReference>
<dbReference type="Pfam" id="PF03704">
    <property type="entry name" value="BTAD"/>
    <property type="match status" value="1"/>
</dbReference>
<evidence type="ECO:0000259" key="3">
    <source>
        <dbReference type="SMART" id="SM01043"/>
    </source>
</evidence>
<evidence type="ECO:0000256" key="1">
    <source>
        <dbReference type="ARBA" id="ARBA00023015"/>
    </source>
</evidence>
<dbReference type="SMART" id="SM01043">
    <property type="entry name" value="BTAD"/>
    <property type="match status" value="1"/>
</dbReference>
<dbReference type="RefSeq" id="WP_272736128.1">
    <property type="nucleotide sequence ID" value="NZ_CP116942.1"/>
</dbReference>
<reference evidence="4" key="1">
    <citation type="submission" date="2023-01" db="EMBL/GenBank/DDBJ databases">
        <title>The diversity of Class Acidimicrobiia in South China Sea sediment environments and the proposal of Iamia marina sp. nov., a novel species of the genus Iamia.</title>
        <authorList>
            <person name="He Y."/>
            <person name="Tian X."/>
        </authorList>
    </citation>
    <scope>NUCLEOTIDE SEQUENCE</scope>
    <source>
        <strain evidence="4">DSM 19957</strain>
    </source>
</reference>
<feature type="domain" description="Bacterial transcriptional activator" evidence="3">
    <location>
        <begin position="870"/>
        <end position="1007"/>
    </location>
</feature>
<dbReference type="InterPro" id="IPR011990">
    <property type="entry name" value="TPR-like_helical_dom_sf"/>
</dbReference>
<dbReference type="KEGG" id="ima:PO878_19080"/>
<dbReference type="AlphaFoldDB" id="A0AAE9Y4V4"/>
<evidence type="ECO:0000313" key="5">
    <source>
        <dbReference type="Proteomes" id="UP001216390"/>
    </source>
</evidence>
<dbReference type="GO" id="GO:0006355">
    <property type="term" value="P:regulation of DNA-templated transcription"/>
    <property type="evidence" value="ECO:0007669"/>
    <property type="project" value="TreeGrafter"/>
</dbReference>
<keyword evidence="1" id="KW-0805">Transcription regulation</keyword>
<evidence type="ECO:0000256" key="2">
    <source>
        <dbReference type="ARBA" id="ARBA00023163"/>
    </source>
</evidence>
<organism evidence="4 5">
    <name type="scientific">Iamia majanohamensis</name>
    <dbReference type="NCBI Taxonomy" id="467976"/>
    <lineage>
        <taxon>Bacteria</taxon>
        <taxon>Bacillati</taxon>
        <taxon>Actinomycetota</taxon>
        <taxon>Acidimicrobiia</taxon>
        <taxon>Acidimicrobiales</taxon>
        <taxon>Iamiaceae</taxon>
        <taxon>Iamia</taxon>
    </lineage>
</organism>
<name>A0AAE9Y4V4_9ACTN</name>
<accession>A0AAE9Y4V4</accession>
<dbReference type="InterPro" id="IPR005158">
    <property type="entry name" value="BTAD"/>
</dbReference>
<dbReference type="Proteomes" id="UP001216390">
    <property type="component" value="Chromosome"/>
</dbReference>
<protein>
    <submittedName>
        <fullName evidence="4">BTAD domain-containing putative transcriptional regulator</fullName>
    </submittedName>
</protein>